<protein>
    <submittedName>
        <fullName evidence="4">Uncharacterized protein LOC106468201</fullName>
    </submittedName>
</protein>
<dbReference type="InterPro" id="IPR006020">
    <property type="entry name" value="PTB/PI_dom"/>
</dbReference>
<accession>A0ABM1BKY1</accession>
<organism evidence="3 4">
    <name type="scientific">Limulus polyphemus</name>
    <name type="common">Atlantic horseshoe crab</name>
    <dbReference type="NCBI Taxonomy" id="6850"/>
    <lineage>
        <taxon>Eukaryota</taxon>
        <taxon>Metazoa</taxon>
        <taxon>Ecdysozoa</taxon>
        <taxon>Arthropoda</taxon>
        <taxon>Chelicerata</taxon>
        <taxon>Merostomata</taxon>
        <taxon>Xiphosura</taxon>
        <taxon>Limulidae</taxon>
        <taxon>Limulus</taxon>
    </lineage>
</organism>
<dbReference type="Pfam" id="PF02759">
    <property type="entry name" value="RUN"/>
    <property type="match status" value="1"/>
</dbReference>
<evidence type="ECO:0000259" key="2">
    <source>
        <dbReference type="PROSITE" id="PS50826"/>
    </source>
</evidence>
<dbReference type="CDD" id="cd17682">
    <property type="entry name" value="RUN_RUFY4_like"/>
    <property type="match status" value="1"/>
</dbReference>
<dbReference type="SUPFAM" id="SSF50729">
    <property type="entry name" value="PH domain-like"/>
    <property type="match status" value="1"/>
</dbReference>
<dbReference type="GeneID" id="106468201"/>
<dbReference type="RefSeq" id="XP_013784067.1">
    <property type="nucleotide sequence ID" value="XM_013928613.2"/>
</dbReference>
<feature type="domain" description="PID" evidence="1">
    <location>
        <begin position="336"/>
        <end position="452"/>
    </location>
</feature>
<name>A0ABM1BKY1_LIMPO</name>
<evidence type="ECO:0000259" key="1">
    <source>
        <dbReference type="PROSITE" id="PS01179"/>
    </source>
</evidence>
<keyword evidence="3" id="KW-1185">Reference proteome</keyword>
<dbReference type="Pfam" id="PF00640">
    <property type="entry name" value="PID"/>
    <property type="match status" value="1"/>
</dbReference>
<evidence type="ECO:0000313" key="4">
    <source>
        <dbReference type="RefSeq" id="XP_013784067.1"/>
    </source>
</evidence>
<dbReference type="InterPro" id="IPR004012">
    <property type="entry name" value="Run_dom"/>
</dbReference>
<dbReference type="PROSITE" id="PS50826">
    <property type="entry name" value="RUN"/>
    <property type="match status" value="1"/>
</dbReference>
<feature type="domain" description="RUN" evidence="2">
    <location>
        <begin position="28"/>
        <end position="170"/>
    </location>
</feature>
<evidence type="ECO:0000313" key="3">
    <source>
        <dbReference type="Proteomes" id="UP000694941"/>
    </source>
</evidence>
<dbReference type="SUPFAM" id="SSF140741">
    <property type="entry name" value="RUN domain-like"/>
    <property type="match status" value="1"/>
</dbReference>
<dbReference type="PROSITE" id="PS01179">
    <property type="entry name" value="PID"/>
    <property type="match status" value="1"/>
</dbReference>
<reference evidence="4" key="1">
    <citation type="submission" date="2025-08" db="UniProtKB">
        <authorList>
            <consortium name="RefSeq"/>
        </authorList>
    </citation>
    <scope>IDENTIFICATION</scope>
    <source>
        <tissue evidence="4">Muscle</tissue>
    </source>
</reference>
<dbReference type="SMART" id="SM00593">
    <property type="entry name" value="RUN"/>
    <property type="match status" value="1"/>
</dbReference>
<dbReference type="InterPro" id="IPR011993">
    <property type="entry name" value="PH-like_dom_sf"/>
</dbReference>
<proteinExistence type="predicted"/>
<dbReference type="Gene3D" id="2.30.29.30">
    <property type="entry name" value="Pleckstrin-homology domain (PH domain)/Phosphotyrosine-binding domain (PTB)"/>
    <property type="match status" value="1"/>
</dbReference>
<gene>
    <name evidence="4" type="primary">LOC106468201</name>
</gene>
<dbReference type="InterPro" id="IPR037213">
    <property type="entry name" value="Run_dom_sf"/>
</dbReference>
<dbReference type="Gene3D" id="1.20.58.900">
    <property type="match status" value="1"/>
</dbReference>
<dbReference type="Proteomes" id="UP000694941">
    <property type="component" value="Unplaced"/>
</dbReference>
<sequence length="459" mass="51898">MSVSDPLLKELKGHVFELRRLSEVAEVRDHNPTVLPFCSTVEKILRKGLSASPRTAFGPTTKDYWYWLEILLVRRTLNKLPVPVCDAIELVKCCKKVQTNQGRGRLFLRIALMKKFLSVTIEHLCQEKSLVQSFYGPTTSILGNEILAEIFQSLLHEISQIKFRLNLKNASFLDETWLLGIYKMYEFVPCKDLGVSLGFVKGRAIAVDIREGSVGAEDDQIEVGDVLDELYGEPLFGCRKGLVSSLMERFQGLPVYACVIKCSYFNWSLYPPLRELLMELKVDVRNLESRFQRKAEESESTEKLKIGRKLPPHALVPGFMDLDEVPVNSPGESAGFKAVYLGVAYVGNTGKIEKVEEGIKKVLITFSMKKNVLIDVGETKVTVCERHSRHVLISKHFTEISACGRRTDIPEYFAFIAGETTCTVAKEFHCYVFESENYETSKTILCSIAQGFGRTHWVV</sequence>
<dbReference type="PANTHER" id="PTHR46753:SF3">
    <property type="entry name" value="PDZ DOMAIN-CONTAINING PROTEIN"/>
    <property type="match status" value="1"/>
</dbReference>
<dbReference type="PANTHER" id="PTHR46753">
    <property type="entry name" value="FYVE AND COILED-COIL DOMAIN-CONTAINING PROTEIN 1"/>
    <property type="match status" value="1"/>
</dbReference>